<dbReference type="Pfam" id="PF13607">
    <property type="entry name" value="Succ_CoA_lig"/>
    <property type="match status" value="1"/>
</dbReference>
<name>W0JWI1_9EURY</name>
<dbReference type="KEGG" id="hlr:HALLA_04190"/>
<dbReference type="SMART" id="SM00881">
    <property type="entry name" value="CoA_binding"/>
    <property type="match status" value="1"/>
</dbReference>
<dbReference type="EC" id="6.2.1.13" evidence="2"/>
<dbReference type="InterPro" id="IPR036291">
    <property type="entry name" value="NAD(P)-bd_dom_sf"/>
</dbReference>
<dbReference type="SUPFAM" id="SSF51735">
    <property type="entry name" value="NAD(P)-binding Rossmann-fold domains"/>
    <property type="match status" value="1"/>
</dbReference>
<geneLocation type="plasmid" evidence="4">
    <name>unnamed</name>
</geneLocation>
<dbReference type="Proteomes" id="UP000019024">
    <property type="component" value="Plasmid unnamed"/>
</dbReference>
<sequence length="456" mass="48190">MTLSHLFDPDGIAVIGASKTPGKLGNDAMTNIESYDGDVYPVNPSSSGTVYGYEFVDSVHDVEADLALCCVPGPVLPEVIEECGEAGVGAAVIFAGGFAEVDADGERLERTITDLADEHDITLLGPNTAGYILPDLDLYGSFVPRIREVESGNVGVLAQSGGVGVTASFQLEREGYGVSAMFGLGNRANTGFAELIPELDADPNTDAIALHIEGTDDFEGFLEACENAETPIVAFKVGESDVSDFVQSHTAAPDQDNRQYEQALATRGVTMVSSLTELIDASRALADSPVPDGQNVGVVTAQAGPGIIVADALKQKGIEFPDLADDTQETVDDLLQGITYTENPVDTGRPMPEFGEVIDTVARDENVDIVIVYEIYEDSLGYPVEGLESLTDDIDKPVLFTIAGPNHALEEERRAMEAIGVPTFQSPKRGADAVAALVDSISTEQEETDRSVAPSP</sequence>
<accession>W0JWI1</accession>
<dbReference type="RefSeq" id="WP_049954472.1">
    <property type="nucleotide sequence ID" value="NZ_CP007056.1"/>
</dbReference>
<dbReference type="HOGENOM" id="CLU_007415_2_3_2"/>
<dbReference type="Pfam" id="PF13380">
    <property type="entry name" value="CoA_binding_2"/>
    <property type="match status" value="1"/>
</dbReference>
<dbReference type="InterPro" id="IPR016102">
    <property type="entry name" value="Succinyl-CoA_synth-like"/>
</dbReference>
<dbReference type="PANTHER" id="PTHR42793">
    <property type="entry name" value="COA BINDING DOMAIN CONTAINING PROTEIN"/>
    <property type="match status" value="1"/>
</dbReference>
<dbReference type="Gene3D" id="3.40.50.261">
    <property type="entry name" value="Succinyl-CoA synthetase domains"/>
    <property type="match status" value="2"/>
</dbReference>
<organism evidence="4 5">
    <name type="scientific">Halostagnicola larsenii XH-48</name>
    <dbReference type="NCBI Taxonomy" id="797299"/>
    <lineage>
        <taxon>Archaea</taxon>
        <taxon>Methanobacteriati</taxon>
        <taxon>Methanobacteriota</taxon>
        <taxon>Stenosarchaea group</taxon>
        <taxon>Halobacteria</taxon>
        <taxon>Halobacteriales</taxon>
        <taxon>Natrialbaceae</taxon>
        <taxon>Halostagnicola</taxon>
    </lineage>
</organism>
<dbReference type="AlphaFoldDB" id="W0JWI1"/>
<dbReference type="OrthoDB" id="18103at2157"/>
<evidence type="ECO:0000256" key="1">
    <source>
        <dbReference type="ARBA" id="ARBA00001619"/>
    </source>
</evidence>
<dbReference type="GO" id="GO:0043758">
    <property type="term" value="F:acetate-CoA ligase (ADP-forming) activity"/>
    <property type="evidence" value="ECO:0007669"/>
    <property type="project" value="UniProtKB-EC"/>
</dbReference>
<keyword evidence="4" id="KW-0614">Plasmid</keyword>
<comment type="catalytic activity">
    <reaction evidence="1">
        <text>acetate + ATP + CoA = acetyl-CoA + ADP + phosphate</text>
        <dbReference type="Rhea" id="RHEA:15081"/>
        <dbReference type="ChEBI" id="CHEBI:30089"/>
        <dbReference type="ChEBI" id="CHEBI:30616"/>
        <dbReference type="ChEBI" id="CHEBI:43474"/>
        <dbReference type="ChEBI" id="CHEBI:57287"/>
        <dbReference type="ChEBI" id="CHEBI:57288"/>
        <dbReference type="ChEBI" id="CHEBI:456216"/>
        <dbReference type="EC" id="6.2.1.13"/>
    </reaction>
</comment>
<proteinExistence type="predicted"/>
<dbReference type="EMBL" id="CP007056">
    <property type="protein sequence ID" value="AHG01605.1"/>
    <property type="molecule type" value="Genomic_DNA"/>
</dbReference>
<evidence type="ECO:0000313" key="4">
    <source>
        <dbReference type="EMBL" id="AHG01605.1"/>
    </source>
</evidence>
<reference evidence="4 5" key="1">
    <citation type="submission" date="2014-01" db="EMBL/GenBank/DDBJ databases">
        <authorList>
            <consortium name="DOE Joint Genome Institute"/>
            <person name="Anderson I."/>
            <person name="Huntemann M."/>
            <person name="Han J."/>
            <person name="Chen A."/>
            <person name="Kyrpides N."/>
            <person name="Mavromatis K."/>
            <person name="Markowitz V."/>
            <person name="Palaniappan K."/>
            <person name="Ivanova N."/>
            <person name="Schaumberg A."/>
            <person name="Pati A."/>
            <person name="Liolios K."/>
            <person name="Nordberg H.P."/>
            <person name="Cantor M.N."/>
            <person name="Hua S.X."/>
            <person name="Woyke T."/>
        </authorList>
    </citation>
    <scope>NUCLEOTIDE SEQUENCE [LARGE SCALE GENOMIC DNA]</scope>
    <source>
        <strain evidence="4 5">XH-48</strain>
        <plasmid evidence="5">1</plasmid>
    </source>
</reference>
<gene>
    <name evidence="4" type="ORF">HALLA_04190</name>
</gene>
<evidence type="ECO:0000313" key="5">
    <source>
        <dbReference type="Proteomes" id="UP000019024"/>
    </source>
</evidence>
<dbReference type="PATRIC" id="fig|797299.3.peg.3340"/>
<dbReference type="InterPro" id="IPR003781">
    <property type="entry name" value="CoA-bd"/>
</dbReference>
<feature type="domain" description="CoA-binding" evidence="3">
    <location>
        <begin position="6"/>
        <end position="98"/>
    </location>
</feature>
<protein>
    <recommendedName>
        <fullName evidence="2">acetate--CoA ligase (ADP-forming)</fullName>
        <ecNumber evidence="2">6.2.1.13</ecNumber>
    </recommendedName>
</protein>
<evidence type="ECO:0000256" key="2">
    <source>
        <dbReference type="ARBA" id="ARBA00012957"/>
    </source>
</evidence>
<dbReference type="Gene3D" id="3.40.50.720">
    <property type="entry name" value="NAD(P)-binding Rossmann-like Domain"/>
    <property type="match status" value="1"/>
</dbReference>
<evidence type="ECO:0000259" key="3">
    <source>
        <dbReference type="SMART" id="SM00881"/>
    </source>
</evidence>
<dbReference type="GeneID" id="25146999"/>
<dbReference type="SUPFAM" id="SSF52210">
    <property type="entry name" value="Succinyl-CoA synthetase domains"/>
    <property type="match status" value="2"/>
</dbReference>
<dbReference type="InterPro" id="IPR032875">
    <property type="entry name" value="Succ_CoA_lig_flav_dom"/>
</dbReference>
<keyword evidence="5" id="KW-1185">Reference proteome</keyword>
<dbReference type="PANTHER" id="PTHR42793:SF1">
    <property type="entry name" value="PEPTIDYL-LYSINE N-ACETYLTRANSFERASE PATZ"/>
    <property type="match status" value="1"/>
</dbReference>
<dbReference type="eggNOG" id="arCOG01340">
    <property type="taxonomic scope" value="Archaea"/>
</dbReference>